<dbReference type="InParanoid" id="A0A316YSW7"/>
<organism evidence="2 3">
    <name type="scientific">Acaromyces ingoldii</name>
    <dbReference type="NCBI Taxonomy" id="215250"/>
    <lineage>
        <taxon>Eukaryota</taxon>
        <taxon>Fungi</taxon>
        <taxon>Dikarya</taxon>
        <taxon>Basidiomycota</taxon>
        <taxon>Ustilaginomycotina</taxon>
        <taxon>Exobasidiomycetes</taxon>
        <taxon>Exobasidiales</taxon>
        <taxon>Cryptobasidiaceae</taxon>
        <taxon>Acaromyces</taxon>
    </lineage>
</organism>
<dbReference type="GeneID" id="37043752"/>
<dbReference type="Proteomes" id="UP000245768">
    <property type="component" value="Unassembled WGS sequence"/>
</dbReference>
<dbReference type="AlphaFoldDB" id="A0A316YSW7"/>
<proteinExistence type="predicted"/>
<accession>A0A316YSW7</accession>
<evidence type="ECO:0000256" key="1">
    <source>
        <dbReference type="SAM" id="MobiDB-lite"/>
    </source>
</evidence>
<dbReference type="RefSeq" id="XP_025378023.1">
    <property type="nucleotide sequence ID" value="XM_025521836.1"/>
</dbReference>
<name>A0A316YSW7_9BASI</name>
<feature type="region of interest" description="Disordered" evidence="1">
    <location>
        <begin position="47"/>
        <end position="69"/>
    </location>
</feature>
<dbReference type="EMBL" id="KZ819636">
    <property type="protein sequence ID" value="PWN90825.1"/>
    <property type="molecule type" value="Genomic_DNA"/>
</dbReference>
<sequence>MLDPLVAEAFNPGARRVLFGAMSLEIVAAHHVVAVAQDRARLTAGSLPELPPRAGLASRADRPAAPGLASQPVAFKEMRMW</sequence>
<protein>
    <submittedName>
        <fullName evidence="2">Uncharacterized protein</fullName>
    </submittedName>
</protein>
<gene>
    <name evidence="2" type="ORF">FA10DRAFT_267256</name>
</gene>
<evidence type="ECO:0000313" key="3">
    <source>
        <dbReference type="Proteomes" id="UP000245768"/>
    </source>
</evidence>
<keyword evidence="3" id="KW-1185">Reference proteome</keyword>
<reference evidence="2 3" key="1">
    <citation type="journal article" date="2018" name="Mol. Biol. Evol.">
        <title>Broad Genomic Sampling Reveals a Smut Pathogenic Ancestry of the Fungal Clade Ustilaginomycotina.</title>
        <authorList>
            <person name="Kijpornyongpan T."/>
            <person name="Mondo S.J."/>
            <person name="Barry K."/>
            <person name="Sandor L."/>
            <person name="Lee J."/>
            <person name="Lipzen A."/>
            <person name="Pangilinan J."/>
            <person name="LaButti K."/>
            <person name="Hainaut M."/>
            <person name="Henrissat B."/>
            <person name="Grigoriev I.V."/>
            <person name="Spatafora J.W."/>
            <person name="Aime M.C."/>
        </authorList>
    </citation>
    <scope>NUCLEOTIDE SEQUENCE [LARGE SCALE GENOMIC DNA]</scope>
    <source>
        <strain evidence="2 3">MCA 4198</strain>
    </source>
</reference>
<evidence type="ECO:0000313" key="2">
    <source>
        <dbReference type="EMBL" id="PWN90825.1"/>
    </source>
</evidence>